<feature type="chain" id="PRO_5046721025" evidence="1">
    <location>
        <begin position="24"/>
        <end position="262"/>
    </location>
</feature>
<keyword evidence="1" id="KW-0732">Signal</keyword>
<keyword evidence="3" id="KW-1185">Reference proteome</keyword>
<dbReference type="EMBL" id="PPTA01000014">
    <property type="protein sequence ID" value="TFA99467.1"/>
    <property type="molecule type" value="Genomic_DNA"/>
</dbReference>
<evidence type="ECO:0000256" key="1">
    <source>
        <dbReference type="SAM" id="SignalP"/>
    </source>
</evidence>
<accession>A0ABY2GU58</accession>
<sequence length="262" mass="28489">MMEARVMLLLSVLATIRLDISHAAVFKGSIALIFIVLSKAQCRALQRFGGAFAAIQDTGHQGSHHASAPAGLKNKTPSPLSLSRSLTTLVSLHSPSSASLKIDSRQELPVIRFQHLCNISNPLKFSDFSAALSNLPATCLPQSWAIRLVFHQSPHLEKLCIDCLSPLFSAVGVRFSPQVEHLRPCLAAEVRLAELSKSARHFGRLDILRASTEDLSTTVSIFQSLPRISSNLLLSKDEFHHHSGDIAFPIHSDASALVGLEH</sequence>
<dbReference type="RefSeq" id="XP_073555669.1">
    <property type="nucleotide sequence ID" value="XM_073705820.1"/>
</dbReference>
<gene>
    <name evidence="2" type="ORF">CCMA1212_008703</name>
</gene>
<evidence type="ECO:0000313" key="3">
    <source>
        <dbReference type="Proteomes" id="UP001642720"/>
    </source>
</evidence>
<dbReference type="GeneID" id="300580270"/>
<comment type="caution">
    <text evidence="2">The sequence shown here is derived from an EMBL/GenBank/DDBJ whole genome shotgun (WGS) entry which is preliminary data.</text>
</comment>
<proteinExistence type="predicted"/>
<reference evidence="2 3" key="1">
    <citation type="submission" date="2018-01" db="EMBL/GenBank/DDBJ databases">
        <title>Genome characterization of the sugarcane-associated fungus Trichoderma ghanense CCMA-1212 and their application in lignocelulose bioconversion.</title>
        <authorList>
            <person name="Steindorff A.S."/>
            <person name="Mendes T.D."/>
            <person name="Vilela E.S.D."/>
            <person name="Rodrigues D.S."/>
            <person name="Formighieri E.F."/>
            <person name="Melo I.S."/>
            <person name="Favaro L.C.L."/>
        </authorList>
    </citation>
    <scope>NUCLEOTIDE SEQUENCE [LARGE SCALE GENOMIC DNA]</scope>
    <source>
        <strain evidence="2 3">CCMA-1212</strain>
    </source>
</reference>
<name>A0ABY2GU58_9HYPO</name>
<organism evidence="2 3">
    <name type="scientific">Trichoderma ghanense</name>
    <dbReference type="NCBI Taxonomy" id="65468"/>
    <lineage>
        <taxon>Eukaryota</taxon>
        <taxon>Fungi</taxon>
        <taxon>Dikarya</taxon>
        <taxon>Ascomycota</taxon>
        <taxon>Pezizomycotina</taxon>
        <taxon>Sordariomycetes</taxon>
        <taxon>Hypocreomycetidae</taxon>
        <taxon>Hypocreales</taxon>
        <taxon>Hypocreaceae</taxon>
        <taxon>Trichoderma</taxon>
    </lineage>
</organism>
<feature type="signal peptide" evidence="1">
    <location>
        <begin position="1"/>
        <end position="23"/>
    </location>
</feature>
<dbReference type="Proteomes" id="UP001642720">
    <property type="component" value="Unassembled WGS sequence"/>
</dbReference>
<protein>
    <submittedName>
        <fullName evidence="2">Uncharacterized protein</fullName>
    </submittedName>
</protein>
<evidence type="ECO:0000313" key="2">
    <source>
        <dbReference type="EMBL" id="TFA99467.1"/>
    </source>
</evidence>